<feature type="compositionally biased region" description="Basic and acidic residues" evidence="1">
    <location>
        <begin position="9"/>
        <end position="20"/>
    </location>
</feature>
<evidence type="ECO:0000313" key="2">
    <source>
        <dbReference type="EMBL" id="SDE57114.1"/>
    </source>
</evidence>
<dbReference type="EMBL" id="FNBD01000002">
    <property type="protein sequence ID" value="SDE57114.1"/>
    <property type="molecule type" value="Genomic_DNA"/>
</dbReference>
<keyword evidence="3" id="KW-1185">Reference proteome</keyword>
<name>A0A1G7E0C3_9FLAO</name>
<reference evidence="3" key="1">
    <citation type="submission" date="2016-10" db="EMBL/GenBank/DDBJ databases">
        <authorList>
            <person name="Varghese N."/>
            <person name="Submissions S."/>
        </authorList>
    </citation>
    <scope>NUCLEOTIDE SEQUENCE [LARGE SCALE GENOMIC DNA]</scope>
    <source>
        <strain evidence="3">DSM 24729</strain>
    </source>
</reference>
<evidence type="ECO:0000313" key="3">
    <source>
        <dbReference type="Proteomes" id="UP000182114"/>
    </source>
</evidence>
<organism evidence="2 3">
    <name type="scientific">Cellulophaga baltica</name>
    <dbReference type="NCBI Taxonomy" id="76594"/>
    <lineage>
        <taxon>Bacteria</taxon>
        <taxon>Pseudomonadati</taxon>
        <taxon>Bacteroidota</taxon>
        <taxon>Flavobacteriia</taxon>
        <taxon>Flavobacteriales</taxon>
        <taxon>Flavobacteriaceae</taxon>
        <taxon>Cellulophaga</taxon>
    </lineage>
</organism>
<feature type="region of interest" description="Disordered" evidence="1">
    <location>
        <begin position="1"/>
        <end position="25"/>
    </location>
</feature>
<gene>
    <name evidence="2" type="ORF">SAMN04487992_1027</name>
</gene>
<evidence type="ECO:0000256" key="1">
    <source>
        <dbReference type="SAM" id="MobiDB-lite"/>
    </source>
</evidence>
<accession>A0A1G7E0C3</accession>
<sequence>MKSYKNIKRGSETKKTKQENAPDIISKSFKKKYKTKLSEWFR</sequence>
<proteinExistence type="predicted"/>
<dbReference type="Proteomes" id="UP000182114">
    <property type="component" value="Unassembled WGS sequence"/>
</dbReference>
<protein>
    <submittedName>
        <fullName evidence="2">Uncharacterized protein</fullName>
    </submittedName>
</protein>
<dbReference type="AlphaFoldDB" id="A0A1G7E0C3"/>